<dbReference type="SUPFAM" id="SSF52172">
    <property type="entry name" value="CheY-like"/>
    <property type="match status" value="1"/>
</dbReference>
<evidence type="ECO:0000313" key="3">
    <source>
        <dbReference type="Proteomes" id="UP000321723"/>
    </source>
</evidence>
<dbReference type="GO" id="GO:0003677">
    <property type="term" value="F:DNA binding"/>
    <property type="evidence" value="ECO:0007669"/>
    <property type="project" value="UniProtKB-KW"/>
</dbReference>
<accession>A0A511FG25</accession>
<evidence type="ECO:0000313" key="4">
    <source>
        <dbReference type="Proteomes" id="UP000564629"/>
    </source>
</evidence>
<gene>
    <name evidence="1" type="ORF">CHO01_32790</name>
    <name evidence="2" type="ORF">HNR08_003867</name>
</gene>
<dbReference type="EMBL" id="BJVQ01000064">
    <property type="protein sequence ID" value="GEL48163.1"/>
    <property type="molecule type" value="Genomic_DNA"/>
</dbReference>
<dbReference type="InterPro" id="IPR011006">
    <property type="entry name" value="CheY-like_superfamily"/>
</dbReference>
<proteinExistence type="predicted"/>
<evidence type="ECO:0000313" key="1">
    <source>
        <dbReference type="EMBL" id="GEL48163.1"/>
    </source>
</evidence>
<comment type="caution">
    <text evidence="1">The sequence shown here is derived from an EMBL/GenBank/DDBJ whole genome shotgun (WGS) entry which is preliminary data.</text>
</comment>
<reference evidence="2 4" key="2">
    <citation type="submission" date="2020-08" db="EMBL/GenBank/DDBJ databases">
        <title>Sequencing the genomes of 1000 actinobacteria strains.</title>
        <authorList>
            <person name="Klenk H.-P."/>
        </authorList>
    </citation>
    <scope>NUCLEOTIDE SEQUENCE [LARGE SCALE GENOMIC DNA]</scope>
    <source>
        <strain evidence="2 4">DSM 9581</strain>
    </source>
</reference>
<dbReference type="Proteomes" id="UP000564629">
    <property type="component" value="Unassembled WGS sequence"/>
</dbReference>
<protein>
    <submittedName>
        <fullName evidence="2">DNA-binding response OmpR family regulator</fullName>
    </submittedName>
</protein>
<reference evidence="1 3" key="1">
    <citation type="submission" date="2019-07" db="EMBL/GenBank/DDBJ databases">
        <title>Whole genome shotgun sequence of Cellulomonas hominis NBRC 16055.</title>
        <authorList>
            <person name="Hosoyama A."/>
            <person name="Uohara A."/>
            <person name="Ohji S."/>
            <person name="Ichikawa N."/>
        </authorList>
    </citation>
    <scope>NUCLEOTIDE SEQUENCE [LARGE SCALE GENOMIC DNA]</scope>
    <source>
        <strain evidence="1 3">NBRC 16055</strain>
    </source>
</reference>
<dbReference type="AlphaFoldDB" id="A0A511FG25"/>
<sequence length="181" mass="19367">MTAVSAGPLSRAVTVRHQDVARGWGRRARVRSVLFLDPELETDCMLLCQLRAMGIGASVHADAFGAVLEVGEHRPDALVLSARTPVGDAVRTVAILRAEFALPILLAMAPEETEAAAPVIVAGARPLLELPYRLESVLAALGEIAPDRSRVEPVQVGALVLDPAALDGRYNGRHLNLKCRR</sequence>
<keyword evidence="3" id="KW-1185">Reference proteome</keyword>
<dbReference type="Proteomes" id="UP000321723">
    <property type="component" value="Unassembled WGS sequence"/>
</dbReference>
<evidence type="ECO:0000313" key="2">
    <source>
        <dbReference type="EMBL" id="MBB5475131.1"/>
    </source>
</evidence>
<dbReference type="EMBL" id="JACHDN010000001">
    <property type="protein sequence ID" value="MBB5475131.1"/>
    <property type="molecule type" value="Genomic_DNA"/>
</dbReference>
<keyword evidence="2" id="KW-0238">DNA-binding</keyword>
<dbReference type="Gene3D" id="3.40.50.2300">
    <property type="match status" value="1"/>
</dbReference>
<organism evidence="1 3">
    <name type="scientific">Cellulomonas hominis</name>
    <dbReference type="NCBI Taxonomy" id="156981"/>
    <lineage>
        <taxon>Bacteria</taxon>
        <taxon>Bacillati</taxon>
        <taxon>Actinomycetota</taxon>
        <taxon>Actinomycetes</taxon>
        <taxon>Micrococcales</taxon>
        <taxon>Cellulomonadaceae</taxon>
        <taxon>Cellulomonas</taxon>
    </lineage>
</organism>
<dbReference type="OrthoDB" id="8927943at2"/>
<dbReference type="RefSeq" id="WP_146839942.1">
    <property type="nucleotide sequence ID" value="NZ_BJVQ01000064.1"/>
</dbReference>
<name>A0A511FG25_9CELL</name>